<reference evidence="5 6" key="1">
    <citation type="journal article" date="2012" name="Science">
        <title>The Paleozoic origin of enzymatic lignin decomposition reconstructed from 31 fungal genomes.</title>
        <authorList>
            <person name="Floudas D."/>
            <person name="Binder M."/>
            <person name="Riley R."/>
            <person name="Barry K."/>
            <person name="Blanchette R.A."/>
            <person name="Henrissat B."/>
            <person name="Martinez A.T."/>
            <person name="Otillar R."/>
            <person name="Spatafora J.W."/>
            <person name="Yadav J.S."/>
            <person name="Aerts A."/>
            <person name="Benoit I."/>
            <person name="Boyd A."/>
            <person name="Carlson A."/>
            <person name="Copeland A."/>
            <person name="Coutinho P.M."/>
            <person name="de Vries R.P."/>
            <person name="Ferreira P."/>
            <person name="Findley K."/>
            <person name="Foster B."/>
            <person name="Gaskell J."/>
            <person name="Glotzer D."/>
            <person name="Gorecki P."/>
            <person name="Heitman J."/>
            <person name="Hesse C."/>
            <person name="Hori C."/>
            <person name="Igarashi K."/>
            <person name="Jurgens J.A."/>
            <person name="Kallen N."/>
            <person name="Kersten P."/>
            <person name="Kohler A."/>
            <person name="Kuees U."/>
            <person name="Kumar T.K.A."/>
            <person name="Kuo A."/>
            <person name="LaButti K."/>
            <person name="Larrondo L.F."/>
            <person name="Lindquist E."/>
            <person name="Ling A."/>
            <person name="Lombard V."/>
            <person name="Lucas S."/>
            <person name="Lundell T."/>
            <person name="Martin R."/>
            <person name="McLaughlin D.J."/>
            <person name="Morgenstern I."/>
            <person name="Morin E."/>
            <person name="Murat C."/>
            <person name="Nagy L.G."/>
            <person name="Nolan M."/>
            <person name="Ohm R.A."/>
            <person name="Patyshakuliyeva A."/>
            <person name="Rokas A."/>
            <person name="Ruiz-Duenas F.J."/>
            <person name="Sabat G."/>
            <person name="Salamov A."/>
            <person name="Samejima M."/>
            <person name="Schmutz J."/>
            <person name="Slot J.C."/>
            <person name="St John F."/>
            <person name="Stenlid J."/>
            <person name="Sun H."/>
            <person name="Sun S."/>
            <person name="Syed K."/>
            <person name="Tsang A."/>
            <person name="Wiebenga A."/>
            <person name="Young D."/>
            <person name="Pisabarro A."/>
            <person name="Eastwood D.C."/>
            <person name="Martin F."/>
            <person name="Cullen D."/>
            <person name="Grigoriev I.V."/>
            <person name="Hibbett D.S."/>
        </authorList>
    </citation>
    <scope>NUCLEOTIDE SEQUENCE</scope>
    <source>
        <strain evidence="6">FP-58527</strain>
    </source>
</reference>
<organism evidence="5 6">
    <name type="scientific">Fomitopsis schrenkii</name>
    <name type="common">Brown rot fungus</name>
    <dbReference type="NCBI Taxonomy" id="2126942"/>
    <lineage>
        <taxon>Eukaryota</taxon>
        <taxon>Fungi</taxon>
        <taxon>Dikarya</taxon>
        <taxon>Basidiomycota</taxon>
        <taxon>Agaricomycotina</taxon>
        <taxon>Agaricomycetes</taxon>
        <taxon>Polyporales</taxon>
        <taxon>Fomitopsis</taxon>
    </lineage>
</organism>
<feature type="compositionally biased region" description="Low complexity" evidence="2">
    <location>
        <begin position="164"/>
        <end position="195"/>
    </location>
</feature>
<evidence type="ECO:0000313" key="6">
    <source>
        <dbReference type="Proteomes" id="UP000015241"/>
    </source>
</evidence>
<proteinExistence type="predicted"/>
<feature type="transmembrane region" description="Helical" evidence="3">
    <location>
        <begin position="206"/>
        <end position="230"/>
    </location>
</feature>
<dbReference type="HOGENOM" id="CLU_099094_0_0_1"/>
<keyword evidence="3" id="KW-0472">Membrane</keyword>
<evidence type="ECO:0000259" key="4">
    <source>
        <dbReference type="Pfam" id="PF10342"/>
    </source>
</evidence>
<evidence type="ECO:0000313" key="5">
    <source>
        <dbReference type="EMBL" id="EPT00061.1"/>
    </source>
</evidence>
<dbReference type="InParanoid" id="S8FF08"/>
<dbReference type="Pfam" id="PF10342">
    <property type="entry name" value="Kre9_KNH"/>
    <property type="match status" value="1"/>
</dbReference>
<name>S8FF08_FOMSC</name>
<evidence type="ECO:0000256" key="2">
    <source>
        <dbReference type="SAM" id="MobiDB-lite"/>
    </source>
</evidence>
<dbReference type="AlphaFoldDB" id="S8FF08"/>
<feature type="non-terminal residue" evidence="5">
    <location>
        <position position="1"/>
    </location>
</feature>
<dbReference type="eggNOG" id="ENOG502SF7M">
    <property type="taxonomic scope" value="Eukaryota"/>
</dbReference>
<keyword evidence="1" id="KW-0732">Signal</keyword>
<gene>
    <name evidence="5" type="ORF">FOMPIDRAFT_1123394</name>
</gene>
<dbReference type="Proteomes" id="UP000015241">
    <property type="component" value="Unassembled WGS sequence"/>
</dbReference>
<dbReference type="OrthoDB" id="5420143at2759"/>
<dbReference type="InterPro" id="IPR018466">
    <property type="entry name" value="Kre9/Knh1-like_N"/>
</dbReference>
<evidence type="ECO:0000256" key="1">
    <source>
        <dbReference type="ARBA" id="ARBA00022729"/>
    </source>
</evidence>
<evidence type="ECO:0000256" key="3">
    <source>
        <dbReference type="SAM" id="Phobius"/>
    </source>
</evidence>
<sequence length="231" mass="23045">FRVQFTTNTITWDYSPGDPSPINIIVNNLQNTTLNGDFSIASYVNVSAQSFTVTNVTLVTGSNYQVVFIDPANTTIVYATSGTFSVDAPGSKSISSSFAFLNGGGDATRTPDAQHVYPAGFSKCSVGTRFEPRPAIHGIKSLYRAQCDLTHLLLASPAPSVSPSGSGSASGSASASGSGASHSGASASGSGSGASTTNTQNAAVPALGVSAGGVVGVIAACGIASLSALLL</sequence>
<dbReference type="STRING" id="743788.S8FF08"/>
<keyword evidence="6" id="KW-1185">Reference proteome</keyword>
<keyword evidence="3" id="KW-0812">Transmembrane</keyword>
<accession>S8FF08</accession>
<keyword evidence="3" id="KW-1133">Transmembrane helix</keyword>
<feature type="domain" description="Yeast cell wall synthesis Kre9/Knh1-like N-terminal" evidence="4">
    <location>
        <begin position="5"/>
        <end position="86"/>
    </location>
</feature>
<dbReference type="EMBL" id="KE504152">
    <property type="protein sequence ID" value="EPT00061.1"/>
    <property type="molecule type" value="Genomic_DNA"/>
</dbReference>
<feature type="region of interest" description="Disordered" evidence="2">
    <location>
        <begin position="164"/>
        <end position="198"/>
    </location>
</feature>
<protein>
    <recommendedName>
        <fullName evidence="4">Yeast cell wall synthesis Kre9/Knh1-like N-terminal domain-containing protein</fullName>
    </recommendedName>
</protein>